<protein>
    <submittedName>
        <fullName evidence="1">Uncharacterized protein</fullName>
    </submittedName>
</protein>
<proteinExistence type="predicted"/>
<dbReference type="EMBL" id="BBNU01000001">
    <property type="protein sequence ID" value="GAL77777.1"/>
    <property type="molecule type" value="Genomic_DNA"/>
</dbReference>
<dbReference type="AlphaFoldDB" id="A0A090X4H2"/>
<name>A0A090X4H2_9FLAO</name>
<sequence>MIALCFELKTKKALIITPSVVIRKQIFDVFSEMEILKTLGVFNSEEKPKVNNHIGYLKNENDWIKATKSYDVVVSTPHSCSSEMKE</sequence>
<gene>
    <name evidence="1" type="ORF">JCM19274_5490</name>
</gene>
<organism evidence="1 2">
    <name type="scientific">Algibacter lectus</name>
    <dbReference type="NCBI Taxonomy" id="221126"/>
    <lineage>
        <taxon>Bacteria</taxon>
        <taxon>Pseudomonadati</taxon>
        <taxon>Bacteroidota</taxon>
        <taxon>Flavobacteriia</taxon>
        <taxon>Flavobacteriales</taxon>
        <taxon>Flavobacteriaceae</taxon>
        <taxon>Algibacter</taxon>
    </lineage>
</organism>
<dbReference type="Proteomes" id="UP000029643">
    <property type="component" value="Unassembled WGS sequence"/>
</dbReference>
<evidence type="ECO:0000313" key="1">
    <source>
        <dbReference type="EMBL" id="GAL77777.1"/>
    </source>
</evidence>
<reference evidence="1 2" key="1">
    <citation type="journal article" date="2014" name="Genome Announc.">
        <title>Draft Genome Sequences of Marine Flavobacterium Algibacter lectus Strains SS8 and NR4.</title>
        <authorList>
            <person name="Takatani N."/>
            <person name="Nakanishi M."/>
            <person name="Meirelles P."/>
            <person name="Mino S."/>
            <person name="Suda W."/>
            <person name="Oshima K."/>
            <person name="Hattori M."/>
            <person name="Ohkuma M."/>
            <person name="Hosokawa M."/>
            <person name="Miyashita K."/>
            <person name="Thompson F.L."/>
            <person name="Niwa A."/>
            <person name="Sawabe T."/>
            <person name="Sawabe T."/>
        </authorList>
    </citation>
    <scope>NUCLEOTIDE SEQUENCE [LARGE SCALE GENOMIC DNA]</scope>
    <source>
        <strain evidence="2">JCM19274</strain>
    </source>
</reference>
<comment type="caution">
    <text evidence="1">The sequence shown here is derived from an EMBL/GenBank/DDBJ whole genome shotgun (WGS) entry which is preliminary data.</text>
</comment>
<accession>A0A090X4H2</accession>
<evidence type="ECO:0000313" key="2">
    <source>
        <dbReference type="Proteomes" id="UP000029643"/>
    </source>
</evidence>